<keyword evidence="1" id="KW-1133">Transmembrane helix</keyword>
<keyword evidence="1" id="KW-0812">Transmembrane</keyword>
<feature type="transmembrane region" description="Helical" evidence="1">
    <location>
        <begin position="122"/>
        <end position="142"/>
    </location>
</feature>
<keyword evidence="3" id="KW-1185">Reference proteome</keyword>
<dbReference type="AlphaFoldDB" id="A0A2S6IUN8"/>
<evidence type="ECO:0000256" key="1">
    <source>
        <dbReference type="SAM" id="Phobius"/>
    </source>
</evidence>
<sequence length="339" mass="35830">MSGVDRLGVRGSTLVGIASIVTACTVLGGSTFALWSAAQEQYARATAVAAGGVVDVFGEDELDVTVEWTDAGGDAHRDDFYVHAEADAAVGVPFAVRYDPADPSGEVFPADLERASGPGEDAMFTGFLGVSTGLVWLLGWAVRLGRNRWAAAAVGTSTGTPMELIVMGAQYKRGRRTFAALMPPSSLTEPPLPARRKLLHRLSSGRKAQVSSIQDRYYQAVVWEPVLDQIAGALTPVTVYPCRGGRAVIVLPDGHRLTPAGRLLAHEPGSWTLTPRGTPRKPARRTIATPFGLTWLILLPAAFIGVTSAGLLGVAIAVPCFALLGSAFWAWNGAEPTRQ</sequence>
<dbReference type="EMBL" id="PTJD01000002">
    <property type="protein sequence ID" value="PPK97981.1"/>
    <property type="molecule type" value="Genomic_DNA"/>
</dbReference>
<feature type="transmembrane region" description="Helical" evidence="1">
    <location>
        <begin position="311"/>
        <end position="331"/>
    </location>
</feature>
<proteinExistence type="predicted"/>
<feature type="transmembrane region" description="Helical" evidence="1">
    <location>
        <begin position="286"/>
        <end position="305"/>
    </location>
</feature>
<comment type="caution">
    <text evidence="2">The sequence shown here is derived from an EMBL/GenBank/DDBJ whole genome shotgun (WGS) entry which is preliminary data.</text>
</comment>
<dbReference type="Proteomes" id="UP000239485">
    <property type="component" value="Unassembled WGS sequence"/>
</dbReference>
<gene>
    <name evidence="2" type="ORF">CLV92_102132</name>
</gene>
<organism evidence="2 3">
    <name type="scientific">Kineococcus xinjiangensis</name>
    <dbReference type="NCBI Taxonomy" id="512762"/>
    <lineage>
        <taxon>Bacteria</taxon>
        <taxon>Bacillati</taxon>
        <taxon>Actinomycetota</taxon>
        <taxon>Actinomycetes</taxon>
        <taxon>Kineosporiales</taxon>
        <taxon>Kineosporiaceae</taxon>
        <taxon>Kineococcus</taxon>
    </lineage>
</organism>
<reference evidence="2 3" key="1">
    <citation type="submission" date="2018-02" db="EMBL/GenBank/DDBJ databases">
        <title>Genomic Encyclopedia of Archaeal and Bacterial Type Strains, Phase II (KMG-II): from individual species to whole genera.</title>
        <authorList>
            <person name="Goeker M."/>
        </authorList>
    </citation>
    <scope>NUCLEOTIDE SEQUENCE [LARGE SCALE GENOMIC DNA]</scope>
    <source>
        <strain evidence="2 3">DSM 22857</strain>
    </source>
</reference>
<protein>
    <recommendedName>
        <fullName evidence="4">DUF3592 domain-containing protein</fullName>
    </recommendedName>
</protein>
<keyword evidence="1" id="KW-0472">Membrane</keyword>
<feature type="transmembrane region" description="Helical" evidence="1">
    <location>
        <begin position="12"/>
        <end position="35"/>
    </location>
</feature>
<accession>A0A2S6IUN8</accession>
<name>A0A2S6IUN8_9ACTN</name>
<evidence type="ECO:0008006" key="4">
    <source>
        <dbReference type="Google" id="ProtNLM"/>
    </source>
</evidence>
<evidence type="ECO:0000313" key="2">
    <source>
        <dbReference type="EMBL" id="PPK97981.1"/>
    </source>
</evidence>
<evidence type="ECO:0000313" key="3">
    <source>
        <dbReference type="Proteomes" id="UP000239485"/>
    </source>
</evidence>
<dbReference type="PROSITE" id="PS51257">
    <property type="entry name" value="PROKAR_LIPOPROTEIN"/>
    <property type="match status" value="1"/>
</dbReference>